<name>K3Z208_SETIT</name>
<dbReference type="InParanoid" id="K3Z208"/>
<sequence length="46" mass="5015">MQTLLRSSSCTRMGKSLCYAHNILDLARPRHSGWLAASWGSLLAGP</sequence>
<dbReference type="AlphaFoldDB" id="K3Z208"/>
<reference evidence="2" key="1">
    <citation type="journal article" date="2012" name="Nat. Biotechnol.">
        <title>Reference genome sequence of the model plant Setaria.</title>
        <authorList>
            <person name="Bennetzen J.L."/>
            <person name="Schmutz J."/>
            <person name="Wang H."/>
            <person name="Percifield R."/>
            <person name="Hawkins J."/>
            <person name="Pontaroli A.C."/>
            <person name="Estep M."/>
            <person name="Feng L."/>
            <person name="Vaughn J.N."/>
            <person name="Grimwood J."/>
            <person name="Jenkins J."/>
            <person name="Barry K."/>
            <person name="Lindquist E."/>
            <person name="Hellsten U."/>
            <person name="Deshpande S."/>
            <person name="Wang X."/>
            <person name="Wu X."/>
            <person name="Mitros T."/>
            <person name="Triplett J."/>
            <person name="Yang X."/>
            <person name="Ye C.Y."/>
            <person name="Mauro-Herrera M."/>
            <person name="Wang L."/>
            <person name="Li P."/>
            <person name="Sharma M."/>
            <person name="Sharma R."/>
            <person name="Ronald P.C."/>
            <person name="Panaud O."/>
            <person name="Kellogg E.A."/>
            <person name="Brutnell T.P."/>
            <person name="Doust A.N."/>
            <person name="Tuskan G.A."/>
            <person name="Rokhsar D."/>
            <person name="Devos K.M."/>
        </authorList>
    </citation>
    <scope>NUCLEOTIDE SEQUENCE [LARGE SCALE GENOMIC DNA]</scope>
    <source>
        <strain evidence="2">cv. Yugu1</strain>
    </source>
</reference>
<evidence type="ECO:0000313" key="1">
    <source>
        <dbReference type="EnsemblPlants" id="KQL31236"/>
    </source>
</evidence>
<dbReference type="EMBL" id="AGNK02000521">
    <property type="status" value="NOT_ANNOTATED_CDS"/>
    <property type="molecule type" value="Genomic_DNA"/>
</dbReference>
<keyword evidence="2" id="KW-1185">Reference proteome</keyword>
<proteinExistence type="predicted"/>
<accession>K3Z208</accession>
<dbReference type="HOGENOM" id="CLU_3192256_0_0_1"/>
<dbReference type="Proteomes" id="UP000004995">
    <property type="component" value="Unassembled WGS sequence"/>
</dbReference>
<dbReference type="Gramene" id="KQL31236">
    <property type="protein sequence ID" value="KQL31236"/>
    <property type="gene ID" value="SETIT_020576mg"/>
</dbReference>
<reference evidence="1" key="2">
    <citation type="submission" date="2018-08" db="UniProtKB">
        <authorList>
            <consortium name="EnsemblPlants"/>
        </authorList>
    </citation>
    <scope>IDENTIFICATION</scope>
    <source>
        <strain evidence="1">Yugu1</strain>
    </source>
</reference>
<organism evidence="1 2">
    <name type="scientific">Setaria italica</name>
    <name type="common">Foxtail millet</name>
    <name type="synonym">Panicum italicum</name>
    <dbReference type="NCBI Taxonomy" id="4555"/>
    <lineage>
        <taxon>Eukaryota</taxon>
        <taxon>Viridiplantae</taxon>
        <taxon>Streptophyta</taxon>
        <taxon>Embryophyta</taxon>
        <taxon>Tracheophyta</taxon>
        <taxon>Spermatophyta</taxon>
        <taxon>Magnoliopsida</taxon>
        <taxon>Liliopsida</taxon>
        <taxon>Poales</taxon>
        <taxon>Poaceae</taxon>
        <taxon>PACMAD clade</taxon>
        <taxon>Panicoideae</taxon>
        <taxon>Panicodae</taxon>
        <taxon>Paniceae</taxon>
        <taxon>Cenchrinae</taxon>
        <taxon>Setaria</taxon>
    </lineage>
</organism>
<protein>
    <submittedName>
        <fullName evidence="1">Uncharacterized protein</fullName>
    </submittedName>
</protein>
<dbReference type="EnsemblPlants" id="KQL31236">
    <property type="protein sequence ID" value="KQL31236"/>
    <property type="gene ID" value="SETIT_020576mg"/>
</dbReference>
<evidence type="ECO:0000313" key="2">
    <source>
        <dbReference type="Proteomes" id="UP000004995"/>
    </source>
</evidence>